<dbReference type="Proteomes" id="UP000180175">
    <property type="component" value="Chromosome"/>
</dbReference>
<name>A0A1S2MEP4_9BACI</name>
<proteinExistence type="predicted"/>
<dbReference type="OrthoDB" id="2986701at2"/>
<reference evidence="2 3" key="2">
    <citation type="journal article" date="2017" name="Genome Announc.">
        <title>Draft Genome Sequences of Four Alkaliphilic Bacteria Belonging to the Anaerobacillus Genus.</title>
        <authorList>
            <person name="Bassil N.M."/>
            <person name="Lloyd J.R."/>
        </authorList>
    </citation>
    <scope>NUCLEOTIDE SEQUENCE [LARGE SCALE GENOMIC DNA]</scope>
    <source>
        <strain evidence="2 3">NB2006</strain>
    </source>
</reference>
<dbReference type="EMBL" id="LQXD01000005">
    <property type="protein sequence ID" value="OIJ23090.1"/>
    <property type="molecule type" value="Genomic_DNA"/>
</dbReference>
<sequence>MDMLRRVKLEYGLSDLKWIKTNQTFQSESGKKRIRIWKDKQLLQWHVKWRDEISKQSGILLDRMIRTKDGEPFFICEKGWATIHDEIEEVFPSSGKEKEWGRLLGTSLSYGLDHSDECQRFKKKQDIPLQAVKKTIDQLTIIDPMAKIVLEKSYFEANRRSRKAIQLRERIQTKKLPILTPFNKLADAKEVFFNLFWVCGDQQPIKGYEPIRYLLEHWYVKNGETSTTKLLNAIEDYFPLKGDQGIILLTECLIPSELERTVSQLQTRGNETTDIMEEYFKKWETTRKLVALLGNWIEEDREKVVAR</sequence>
<evidence type="ECO:0000313" key="1">
    <source>
        <dbReference type="EMBL" id="OIJ23090.1"/>
    </source>
</evidence>
<dbReference type="AlphaFoldDB" id="A0A1S2MEP4"/>
<dbReference type="EMBL" id="CP063356">
    <property type="protein sequence ID" value="QOY34009.1"/>
    <property type="molecule type" value="Genomic_DNA"/>
</dbReference>
<reference evidence="2" key="4">
    <citation type="submission" date="2020-10" db="EMBL/GenBank/DDBJ databases">
        <authorList>
            <person name="Bassil N.M."/>
            <person name="Lloyd J.R."/>
        </authorList>
    </citation>
    <scope>NUCLEOTIDE SEQUENCE</scope>
    <source>
        <strain evidence="2">NB2006</strain>
    </source>
</reference>
<reference evidence="2 3" key="3">
    <citation type="journal article" date="2019" name="Int. J. Syst. Evol. Microbiol.">
        <title>Anaerobacillus isosaccharinicus sp. nov., an alkaliphilic bacterium which degrades isosaccharinic acid.</title>
        <authorList>
            <person name="Bassil N.M."/>
            <person name="Lloyd J.R."/>
        </authorList>
    </citation>
    <scope>NUCLEOTIDE SEQUENCE [LARGE SCALE GENOMIC DNA]</scope>
    <source>
        <strain evidence="2 3">NB2006</strain>
    </source>
</reference>
<dbReference type="KEGG" id="aia:AWH56_014785"/>
<evidence type="ECO:0000313" key="3">
    <source>
        <dbReference type="Proteomes" id="UP000180175"/>
    </source>
</evidence>
<dbReference type="RefSeq" id="WP_071315752.1">
    <property type="nucleotide sequence ID" value="NZ_CP063356.2"/>
</dbReference>
<organism evidence="1 3">
    <name type="scientific">Anaerobacillus isosaccharinicus</name>
    <dbReference type="NCBI Taxonomy" id="1532552"/>
    <lineage>
        <taxon>Bacteria</taxon>
        <taxon>Bacillati</taxon>
        <taxon>Bacillota</taxon>
        <taxon>Bacilli</taxon>
        <taxon>Bacillales</taxon>
        <taxon>Bacillaceae</taxon>
        <taxon>Anaerobacillus</taxon>
    </lineage>
</organism>
<protein>
    <submittedName>
        <fullName evidence="1">Uncharacterized protein</fullName>
    </submittedName>
</protein>
<keyword evidence="3" id="KW-1185">Reference proteome</keyword>
<reference evidence="1 3" key="1">
    <citation type="submission" date="2016-10" db="EMBL/GenBank/DDBJ databases">
        <title>Draft genome sequences of four alkaliphilic bacteria belonging to the Anaerobacillus genus.</title>
        <authorList>
            <person name="Bassil N.M."/>
            <person name="Lloyd J.R."/>
        </authorList>
    </citation>
    <scope>NUCLEOTIDE SEQUENCE [LARGE SCALE GENOMIC DNA]</scope>
    <source>
        <strain evidence="1 3">NB2006</strain>
    </source>
</reference>
<accession>A0A1S2MEP4</accession>
<gene>
    <name evidence="2" type="ORF">AWH56_014785</name>
    <name evidence="1" type="ORF">AWH56_02865</name>
</gene>
<evidence type="ECO:0000313" key="2">
    <source>
        <dbReference type="EMBL" id="QOY34009.1"/>
    </source>
</evidence>